<feature type="compositionally biased region" description="Low complexity" evidence="1">
    <location>
        <begin position="110"/>
        <end position="119"/>
    </location>
</feature>
<feature type="compositionally biased region" description="Basic residues" evidence="1">
    <location>
        <begin position="420"/>
        <end position="435"/>
    </location>
</feature>
<feature type="compositionally biased region" description="Polar residues" evidence="1">
    <location>
        <begin position="137"/>
        <end position="152"/>
    </location>
</feature>
<feature type="region of interest" description="Disordered" evidence="1">
    <location>
        <begin position="366"/>
        <end position="385"/>
    </location>
</feature>
<name>A0ABQ6MXL3_9STRA</name>
<evidence type="ECO:0000313" key="3">
    <source>
        <dbReference type="Proteomes" id="UP001165060"/>
    </source>
</evidence>
<feature type="compositionally biased region" description="Pro residues" evidence="1">
    <location>
        <begin position="157"/>
        <end position="167"/>
    </location>
</feature>
<feature type="region of interest" description="Disordered" evidence="1">
    <location>
        <begin position="55"/>
        <end position="124"/>
    </location>
</feature>
<reference evidence="2 3" key="1">
    <citation type="journal article" date="2023" name="Commun. Biol.">
        <title>Genome analysis of Parmales, the sister group of diatoms, reveals the evolutionary specialization of diatoms from phago-mixotrophs to photoautotrophs.</title>
        <authorList>
            <person name="Ban H."/>
            <person name="Sato S."/>
            <person name="Yoshikawa S."/>
            <person name="Yamada K."/>
            <person name="Nakamura Y."/>
            <person name="Ichinomiya M."/>
            <person name="Sato N."/>
            <person name="Blanc-Mathieu R."/>
            <person name="Endo H."/>
            <person name="Kuwata A."/>
            <person name="Ogata H."/>
        </authorList>
    </citation>
    <scope>NUCLEOTIDE SEQUENCE [LARGE SCALE GENOMIC DNA]</scope>
</reference>
<gene>
    <name evidence="2" type="ORF">TeGR_g12356</name>
</gene>
<feature type="compositionally biased region" description="Low complexity" evidence="1">
    <location>
        <begin position="168"/>
        <end position="184"/>
    </location>
</feature>
<keyword evidence="3" id="KW-1185">Reference proteome</keyword>
<organism evidence="2 3">
    <name type="scientific">Tetraparma gracilis</name>
    <dbReference type="NCBI Taxonomy" id="2962635"/>
    <lineage>
        <taxon>Eukaryota</taxon>
        <taxon>Sar</taxon>
        <taxon>Stramenopiles</taxon>
        <taxon>Ochrophyta</taxon>
        <taxon>Bolidophyceae</taxon>
        <taxon>Parmales</taxon>
        <taxon>Triparmaceae</taxon>
        <taxon>Tetraparma</taxon>
    </lineage>
</organism>
<feature type="region of interest" description="Disordered" evidence="1">
    <location>
        <begin position="395"/>
        <end position="454"/>
    </location>
</feature>
<feature type="region of interest" description="Disordered" evidence="1">
    <location>
        <begin position="137"/>
        <end position="203"/>
    </location>
</feature>
<dbReference type="Proteomes" id="UP001165060">
    <property type="component" value="Unassembled WGS sequence"/>
</dbReference>
<comment type="caution">
    <text evidence="2">The sequence shown here is derived from an EMBL/GenBank/DDBJ whole genome shotgun (WGS) entry which is preliminary data.</text>
</comment>
<protein>
    <submittedName>
        <fullName evidence="2">Uncharacterized protein</fullName>
    </submittedName>
</protein>
<accession>A0ABQ6MXL3</accession>
<evidence type="ECO:0000256" key="1">
    <source>
        <dbReference type="SAM" id="MobiDB-lite"/>
    </source>
</evidence>
<sequence>MSSAPPSSHQLNLLMKNVSKTKSARLSSNEIVELRDLKSSVDELTWSQWLAFARSEKHRKKDKKKGEKISRSYHAALAASESRSDEQSESMALSLALPTPAPAPAPAPSPAAAAASPAPRGRSFTDVLDNYTQVSVSHLNSSPHNESPKTQISPTSSPTPAPAPAPSPGLLTNPLALSPPAAAPYVGGRGSSTSMKQKKELQSRISQLESSLLESQQQQLIAEQQLRSVVSDSNNNNSAVLNELANAKSQLSALAEEYEIAQEMTDLFSPKQAAEAAFELQAAEKNATWRSAAVRAAYLRVRHASDAASAAAAAAFALQSFLAGADPRIAAAPGMQDVVSAMSAAADAQRTFVKVAADCGGALAPLIDPTAPPAPAEPSQDEEDERAFWDDFKEGGGREEEETSSEEESKAGSSVVSASAKKKKGVVKSPARKAKANPNNFPKGLPKTKIKTKQGSLTAGTKKMLEVAPDPHVVKQCHKLRRTLKHLRSDNEDLKLASRACMASVTQDLTNLSDTFAAAMVQILDSDEANPGGGALSLSRIETERSFVGLGSPPRPPPGTFNRQLARRKRNDVDGGVRITAHIQLAPPEYAIGRQTAAVGVSNVKIKGNRVELGILGAAEVDVLRVDFGRVFAYRGEEHLYNQNVLAEVRPCIANAVTGDGPPVVTVLSVGAGSGNANSAAFLEGREGDTGLMWECVRTVFQEIDREGVHGHDDNVLQEEAFYRNLQVCVTAVEVVGGEVRDLLRGGVSGDLQTIDTEEPLCQEFDRDQATPTVEDKMLKVKVNSEHDFNKLLGVITSVRSSHRALDIQRGHKLGRNSGHVVVRMGVVSEGRRWCDVVFVGLNVPQVEDCVLTGDLLEDDGGMGGGGGLGAGGGGVGGRLERRDMLHAQEDCSAVAGILEMRLGNGLDEQWGEEKRGGGGRRRAVDAGEWDSALARVAGKYLEGTSCIRTFVHMEVRKCDAEETKDNASGMLWASLCQGCGF</sequence>
<dbReference type="EMBL" id="BRYB01000701">
    <property type="protein sequence ID" value="GMI35725.1"/>
    <property type="molecule type" value="Genomic_DNA"/>
</dbReference>
<proteinExistence type="predicted"/>
<feature type="compositionally biased region" description="Pro residues" evidence="1">
    <location>
        <begin position="99"/>
        <end position="109"/>
    </location>
</feature>
<evidence type="ECO:0000313" key="2">
    <source>
        <dbReference type="EMBL" id="GMI35725.1"/>
    </source>
</evidence>